<feature type="domain" description="N-acetyltransferase" evidence="1">
    <location>
        <begin position="6"/>
        <end position="136"/>
    </location>
</feature>
<dbReference type="InterPro" id="IPR041496">
    <property type="entry name" value="YitH/HolE_GNAT"/>
</dbReference>
<dbReference type="CDD" id="cd04301">
    <property type="entry name" value="NAT_SF"/>
    <property type="match status" value="1"/>
</dbReference>
<reference evidence="3 5" key="3">
    <citation type="submission" date="2016-10" db="EMBL/GenBank/DDBJ databases">
        <authorList>
            <person name="Varghese N."/>
            <person name="Submissions S."/>
        </authorList>
    </citation>
    <scope>NUCLEOTIDE SEQUENCE [LARGE SCALE GENOMIC DNA]</scope>
    <source>
        <strain evidence="3 5">CGMCC 1.7071</strain>
    </source>
</reference>
<sequence length="278" mass="29689">MQTSQIDLVTFGPEHLGAAIDLSRQAGWPHRSEDWQMALALSEGVVAVEGGRVVGTVLMTPYKTECATINMVIVDETMRGRGLGRRLMDAACQIAADRPLRLVATAEGLPLYKKLGFCEIGTVLQHQGVVGEIAAPTETEDATVGDLHALTELDRVSFGADREGLMAYLAKVGEFAVTRRDGRISGFAALRSFGRGEVIGPVVAADLTDAKALVRHFIAKRPSRFLRVDTTDDSNLSPWLAEQGLAHVGGGIAMAKPQIHRAADRAAATFALANQAFG</sequence>
<dbReference type="Pfam" id="PF18014">
    <property type="entry name" value="Acetyltransf_18"/>
    <property type="match status" value="1"/>
</dbReference>
<dbReference type="GO" id="GO:0016747">
    <property type="term" value="F:acyltransferase activity, transferring groups other than amino-acyl groups"/>
    <property type="evidence" value="ECO:0007669"/>
    <property type="project" value="InterPro"/>
</dbReference>
<evidence type="ECO:0000313" key="5">
    <source>
        <dbReference type="Proteomes" id="UP000198939"/>
    </source>
</evidence>
<dbReference type="Proteomes" id="UP000198939">
    <property type="component" value="Unassembled WGS sequence"/>
</dbReference>
<organism evidence="2 4">
    <name type="scientific">Rhizobium tibeticum</name>
    <dbReference type="NCBI Taxonomy" id="501024"/>
    <lineage>
        <taxon>Bacteria</taxon>
        <taxon>Pseudomonadati</taxon>
        <taxon>Pseudomonadota</taxon>
        <taxon>Alphaproteobacteria</taxon>
        <taxon>Hyphomicrobiales</taxon>
        <taxon>Rhizobiaceae</taxon>
        <taxon>Rhizobium/Agrobacterium group</taxon>
        <taxon>Rhizobium</taxon>
    </lineage>
</organism>
<keyword evidence="2" id="KW-0808">Transferase</keyword>
<reference evidence="2" key="1">
    <citation type="submission" date="2016-10" db="EMBL/GenBank/DDBJ databases">
        <authorList>
            <person name="de Groot N.N."/>
        </authorList>
    </citation>
    <scope>NUCLEOTIDE SEQUENCE [LARGE SCALE GENOMIC DNA]</scope>
    <source>
        <strain evidence="2">CCBAU85039</strain>
    </source>
</reference>
<dbReference type="InterPro" id="IPR052729">
    <property type="entry name" value="Acyl/Acetyltrans_Enzymes"/>
</dbReference>
<evidence type="ECO:0000313" key="4">
    <source>
        <dbReference type="Proteomes" id="UP000183063"/>
    </source>
</evidence>
<dbReference type="PANTHER" id="PTHR47237:SF2">
    <property type="entry name" value="BLL4206 PROTEIN"/>
    <property type="match status" value="1"/>
</dbReference>
<dbReference type="Proteomes" id="UP000183063">
    <property type="component" value="Unassembled WGS sequence"/>
</dbReference>
<dbReference type="RefSeq" id="WP_072377280.1">
    <property type="nucleotide sequence ID" value="NZ_FNXB01000017.1"/>
</dbReference>
<dbReference type="EMBL" id="FOCV01000017">
    <property type="protein sequence ID" value="SEO43502.1"/>
    <property type="molecule type" value="Genomic_DNA"/>
</dbReference>
<name>A0A1H8PNE2_9HYPH</name>
<evidence type="ECO:0000313" key="3">
    <source>
        <dbReference type="EMBL" id="SEO43502.1"/>
    </source>
</evidence>
<evidence type="ECO:0000259" key="1">
    <source>
        <dbReference type="PROSITE" id="PS51186"/>
    </source>
</evidence>
<dbReference type="PROSITE" id="PS51186">
    <property type="entry name" value="GNAT"/>
    <property type="match status" value="1"/>
</dbReference>
<dbReference type="AlphaFoldDB" id="A0A1H8PNE2"/>
<evidence type="ECO:0000313" key="2">
    <source>
        <dbReference type="EMBL" id="SEH98337.1"/>
    </source>
</evidence>
<dbReference type="STRING" id="501024.RTCCBAU85039_3485"/>
<accession>A0A1H8PNE2</accession>
<dbReference type="Pfam" id="PF00583">
    <property type="entry name" value="Acetyltransf_1"/>
    <property type="match status" value="1"/>
</dbReference>
<dbReference type="InterPro" id="IPR000182">
    <property type="entry name" value="GNAT_dom"/>
</dbReference>
<dbReference type="SUPFAM" id="SSF55729">
    <property type="entry name" value="Acyl-CoA N-acyltransferases (Nat)"/>
    <property type="match status" value="1"/>
</dbReference>
<reference evidence="4" key="2">
    <citation type="submission" date="2016-10" db="EMBL/GenBank/DDBJ databases">
        <authorList>
            <person name="Wibberg D."/>
        </authorList>
    </citation>
    <scope>NUCLEOTIDE SEQUENCE [LARGE SCALE GENOMIC DNA]</scope>
</reference>
<proteinExistence type="predicted"/>
<protein>
    <submittedName>
        <fullName evidence="2 3">Acetyltransferase</fullName>
    </submittedName>
</protein>
<keyword evidence="5" id="KW-1185">Reference proteome</keyword>
<dbReference type="Gene3D" id="3.40.630.30">
    <property type="match status" value="1"/>
</dbReference>
<dbReference type="PANTHER" id="PTHR47237">
    <property type="entry name" value="SLL0310 PROTEIN"/>
    <property type="match status" value="1"/>
</dbReference>
<dbReference type="InterPro" id="IPR016181">
    <property type="entry name" value="Acyl_CoA_acyltransferase"/>
</dbReference>
<dbReference type="EMBL" id="FNXB01000017">
    <property type="protein sequence ID" value="SEH98337.1"/>
    <property type="molecule type" value="Genomic_DNA"/>
</dbReference>
<gene>
    <name evidence="2" type="ORF">RTCCBAU85039_3485</name>
    <name evidence="3" type="ORF">SAMN05216228_101746</name>
</gene>
<dbReference type="Gene3D" id="3.40.630.90">
    <property type="match status" value="1"/>
</dbReference>